<dbReference type="Proteomes" id="UP001247620">
    <property type="component" value="Unassembled WGS sequence"/>
</dbReference>
<name>A0ABU1THW8_9SPHI</name>
<reference evidence="1 2" key="1">
    <citation type="submission" date="2023-07" db="EMBL/GenBank/DDBJ databases">
        <title>Sorghum-associated microbial communities from plants grown in Nebraska, USA.</title>
        <authorList>
            <person name="Schachtman D."/>
        </authorList>
    </citation>
    <scope>NUCLEOTIDE SEQUENCE [LARGE SCALE GENOMIC DNA]</scope>
    <source>
        <strain evidence="1 2">3262</strain>
    </source>
</reference>
<dbReference type="EMBL" id="JAVDUU010000005">
    <property type="protein sequence ID" value="MDR6944988.1"/>
    <property type="molecule type" value="Genomic_DNA"/>
</dbReference>
<comment type="caution">
    <text evidence="1">The sequence shown here is derived from an EMBL/GenBank/DDBJ whole genome shotgun (WGS) entry which is preliminary data.</text>
</comment>
<organism evidence="1 2">
    <name type="scientific">Mucilaginibacter pocheonensis</name>
    <dbReference type="NCBI Taxonomy" id="398050"/>
    <lineage>
        <taxon>Bacteria</taxon>
        <taxon>Pseudomonadati</taxon>
        <taxon>Bacteroidota</taxon>
        <taxon>Sphingobacteriia</taxon>
        <taxon>Sphingobacteriales</taxon>
        <taxon>Sphingobacteriaceae</taxon>
        <taxon>Mucilaginibacter</taxon>
    </lineage>
</organism>
<dbReference type="Pfam" id="PF11731">
    <property type="entry name" value="Cdd1"/>
    <property type="match status" value="1"/>
</dbReference>
<gene>
    <name evidence="1" type="ORF">J2W55_004856</name>
</gene>
<evidence type="ECO:0000313" key="2">
    <source>
        <dbReference type="Proteomes" id="UP001247620"/>
    </source>
</evidence>
<keyword evidence="2" id="KW-1185">Reference proteome</keyword>
<dbReference type="RefSeq" id="WP_310102170.1">
    <property type="nucleotide sequence ID" value="NZ_JAVDUU010000005.1"/>
</dbReference>
<proteinExistence type="predicted"/>
<evidence type="ECO:0000313" key="1">
    <source>
        <dbReference type="EMBL" id="MDR6944988.1"/>
    </source>
</evidence>
<protein>
    <recommendedName>
        <fullName evidence="3">Pathogenicity locus</fullName>
    </recommendedName>
</protein>
<dbReference type="InterPro" id="IPR021725">
    <property type="entry name" value="Cdd1"/>
</dbReference>
<evidence type="ECO:0008006" key="3">
    <source>
        <dbReference type="Google" id="ProtNLM"/>
    </source>
</evidence>
<sequence length="149" mass="17069">MVAVKKNIDLELTAGEKQLLKTKGITQKSIRDYAIDEIAAILNASPDRAKILTALFEFQSIPSVGIKFAKDIILLGYYNLTSLKDRSGPELFDNYEKSIGCRIDPCVEDQFRLTVHYANYHDSTKKWWDFTAERKAFRNKYGYPANRPV</sequence>
<accession>A0ABU1THW8</accession>